<sequence>LLGRAVIRHPTLPAWLNGKFEIRLTNAYRNLGSSLEIGRSAFAELLGKFEVQPTAELLGKGIIRHSDTAEFLGKAEVRQSDSAELLGKADIKGISSANLKARMIIFNEKRSDAYFSLWDPSDWINEVVGVGQGFITIPWVEADTVVKTCGDSSARLTSTYAPNQYKEIRFGWGGMNWGFEAGVFPEVAPTPMDTDGRGPRRGSRASRDRRREVPESSYKELKGIFTVNALPSLVSQLRDITDADGWWQHPSDEAGSAFLLVPNADGTLT</sequence>
<feature type="region of interest" description="Disordered" evidence="1">
    <location>
        <begin position="188"/>
        <end position="215"/>
    </location>
</feature>
<organism evidence="2">
    <name type="scientific">marine sediment metagenome</name>
    <dbReference type="NCBI Taxonomy" id="412755"/>
    <lineage>
        <taxon>unclassified sequences</taxon>
        <taxon>metagenomes</taxon>
        <taxon>ecological metagenomes</taxon>
    </lineage>
</organism>
<protein>
    <submittedName>
        <fullName evidence="2">Uncharacterized protein</fullName>
    </submittedName>
</protein>
<feature type="non-terminal residue" evidence="2">
    <location>
        <position position="269"/>
    </location>
</feature>
<gene>
    <name evidence="2" type="ORF">S03H2_44369</name>
</gene>
<dbReference type="EMBL" id="BARU01027736">
    <property type="protein sequence ID" value="GAH76063.1"/>
    <property type="molecule type" value="Genomic_DNA"/>
</dbReference>
<dbReference type="AlphaFoldDB" id="X1K1V5"/>
<evidence type="ECO:0000313" key="2">
    <source>
        <dbReference type="EMBL" id="GAH76063.1"/>
    </source>
</evidence>
<proteinExistence type="predicted"/>
<evidence type="ECO:0000256" key="1">
    <source>
        <dbReference type="SAM" id="MobiDB-lite"/>
    </source>
</evidence>
<reference evidence="2" key="1">
    <citation type="journal article" date="2014" name="Front. Microbiol.">
        <title>High frequency of phylogenetically diverse reductive dehalogenase-homologous genes in deep subseafloor sedimentary metagenomes.</title>
        <authorList>
            <person name="Kawai M."/>
            <person name="Futagami T."/>
            <person name="Toyoda A."/>
            <person name="Takaki Y."/>
            <person name="Nishi S."/>
            <person name="Hori S."/>
            <person name="Arai W."/>
            <person name="Tsubouchi T."/>
            <person name="Morono Y."/>
            <person name="Uchiyama I."/>
            <person name="Ito T."/>
            <person name="Fujiyama A."/>
            <person name="Inagaki F."/>
            <person name="Takami H."/>
        </authorList>
    </citation>
    <scope>NUCLEOTIDE SEQUENCE</scope>
    <source>
        <strain evidence="2">Expedition CK06-06</strain>
    </source>
</reference>
<comment type="caution">
    <text evidence="2">The sequence shown here is derived from an EMBL/GenBank/DDBJ whole genome shotgun (WGS) entry which is preliminary data.</text>
</comment>
<feature type="compositionally biased region" description="Basic and acidic residues" evidence="1">
    <location>
        <begin position="205"/>
        <end position="215"/>
    </location>
</feature>
<name>X1K1V5_9ZZZZ</name>
<feature type="non-terminal residue" evidence="2">
    <location>
        <position position="1"/>
    </location>
</feature>
<accession>X1K1V5</accession>